<proteinExistence type="predicted"/>
<evidence type="ECO:0000313" key="4">
    <source>
        <dbReference type="Proteomes" id="UP000317909"/>
    </source>
</evidence>
<keyword evidence="1" id="KW-0175">Coiled coil</keyword>
<dbReference type="KEGG" id="llh:I41_56160"/>
<keyword evidence="3" id="KW-0614">Plasmid</keyword>
<reference evidence="3 4" key="1">
    <citation type="submission" date="2019-02" db="EMBL/GenBank/DDBJ databases">
        <title>Deep-cultivation of Planctomycetes and their phenomic and genomic characterization uncovers novel biology.</title>
        <authorList>
            <person name="Wiegand S."/>
            <person name="Jogler M."/>
            <person name="Boedeker C."/>
            <person name="Pinto D."/>
            <person name="Vollmers J."/>
            <person name="Rivas-Marin E."/>
            <person name="Kohn T."/>
            <person name="Peeters S.H."/>
            <person name="Heuer A."/>
            <person name="Rast P."/>
            <person name="Oberbeckmann S."/>
            <person name="Bunk B."/>
            <person name="Jeske O."/>
            <person name="Meyerdierks A."/>
            <person name="Storesund J.E."/>
            <person name="Kallscheuer N."/>
            <person name="Luecker S."/>
            <person name="Lage O.M."/>
            <person name="Pohl T."/>
            <person name="Merkel B.J."/>
            <person name="Hornburger P."/>
            <person name="Mueller R.-W."/>
            <person name="Bruemmer F."/>
            <person name="Labrenz M."/>
            <person name="Spormann A.M."/>
            <person name="Op den Camp H."/>
            <person name="Overmann J."/>
            <person name="Amann R."/>
            <person name="Jetten M.S.M."/>
            <person name="Mascher T."/>
            <person name="Medema M.H."/>
            <person name="Devos D.P."/>
            <person name="Kaster A.-K."/>
            <person name="Ovreas L."/>
            <person name="Rohde M."/>
            <person name="Galperin M.Y."/>
            <person name="Jogler C."/>
        </authorList>
    </citation>
    <scope>NUCLEOTIDE SEQUENCE [LARGE SCALE GENOMIC DNA]</scope>
    <source>
        <strain evidence="3 4">I41</strain>
        <plasmid evidence="4">pi41_1</plasmid>
    </source>
</reference>
<gene>
    <name evidence="3" type="ORF">I41_56160</name>
</gene>
<dbReference type="AlphaFoldDB" id="A0A517U6V7"/>
<organism evidence="3 4">
    <name type="scientific">Lacipirellula limnantheis</name>
    <dbReference type="NCBI Taxonomy" id="2528024"/>
    <lineage>
        <taxon>Bacteria</taxon>
        <taxon>Pseudomonadati</taxon>
        <taxon>Planctomycetota</taxon>
        <taxon>Planctomycetia</taxon>
        <taxon>Pirellulales</taxon>
        <taxon>Lacipirellulaceae</taxon>
        <taxon>Lacipirellula</taxon>
    </lineage>
</organism>
<evidence type="ECO:0000256" key="1">
    <source>
        <dbReference type="SAM" id="Coils"/>
    </source>
</evidence>
<dbReference type="EMBL" id="CP036340">
    <property type="protein sequence ID" value="QDT76366.1"/>
    <property type="molecule type" value="Genomic_DNA"/>
</dbReference>
<dbReference type="Proteomes" id="UP000317909">
    <property type="component" value="Plasmid pI41_1"/>
</dbReference>
<sequence>MESKSLDAIKEELRKERSLLEAKAEQLRTELFSLDDDLSRIDAALAALDRTDPIAAMGKVKKKSKEKQPTKHLAASKADVIKHVRLLLEQEGVVEVEALKALVEQRITQAGFTRMGLALRFKEALGDAEFVDTPAGIRLKKEKMRVDKSSDIRPGTMTGTSSSSPAKEVTSTNGTIE</sequence>
<keyword evidence="4" id="KW-1185">Reference proteome</keyword>
<geneLocation type="plasmid" evidence="4">
    <name>pi41_1</name>
</geneLocation>
<evidence type="ECO:0000313" key="3">
    <source>
        <dbReference type="EMBL" id="QDT76366.1"/>
    </source>
</evidence>
<dbReference type="RefSeq" id="WP_145436620.1">
    <property type="nucleotide sequence ID" value="NZ_CP036340.1"/>
</dbReference>
<name>A0A517U6V7_9BACT</name>
<evidence type="ECO:0000256" key="2">
    <source>
        <dbReference type="SAM" id="MobiDB-lite"/>
    </source>
</evidence>
<accession>A0A517U6V7</accession>
<protein>
    <submittedName>
        <fullName evidence="3">Uncharacterized protein</fullName>
    </submittedName>
</protein>
<feature type="region of interest" description="Disordered" evidence="2">
    <location>
        <begin position="142"/>
        <end position="177"/>
    </location>
</feature>
<feature type="coiled-coil region" evidence="1">
    <location>
        <begin position="3"/>
        <end position="30"/>
    </location>
</feature>